<feature type="compositionally biased region" description="Polar residues" evidence="1">
    <location>
        <begin position="1"/>
        <end position="15"/>
    </location>
</feature>
<accession>A0A2Z4H045</accession>
<feature type="region of interest" description="Disordered" evidence="1">
    <location>
        <begin position="1"/>
        <end position="38"/>
    </location>
</feature>
<reference evidence="2" key="1">
    <citation type="journal article" date="2018" name="MSphere">
        <title>Ultrasensitive Capture of Human Herpes Simplex Virus Genomes Directly from Clinical Samples Reveals Extraordinarily Limited Evolution in Cell Culture.</title>
        <authorList>
            <person name="Greninger A.L."/>
            <person name="Roychoudhury P."/>
            <person name="Xie H."/>
            <person name="Casto A."/>
            <person name="Cent A."/>
            <person name="Pepper G."/>
            <person name="Koelle D.M."/>
            <person name="Huang M.L."/>
            <person name="Wald A."/>
            <person name="Johnston C."/>
            <person name="Jerome K.R."/>
        </authorList>
    </citation>
    <scope>NUCLEOTIDE SEQUENCE</scope>
    <source>
        <strain evidence="2">2006-57630</strain>
    </source>
</reference>
<evidence type="ECO:0000256" key="1">
    <source>
        <dbReference type="SAM" id="MobiDB-lite"/>
    </source>
</evidence>
<dbReference type="EMBL" id="MG999840">
    <property type="protein sequence ID" value="AWW08055.1"/>
    <property type="molecule type" value="Genomic_DNA"/>
</dbReference>
<proteinExistence type="predicted"/>
<protein>
    <submittedName>
        <fullName evidence="2">Uncharacterized protein</fullName>
    </submittedName>
</protein>
<sequence>MHATIRPSSSDANPSTVPPASGCTLYRPRTSVRVSRRPKCSSALRDAFLSKKLT</sequence>
<organism evidence="2">
    <name type="scientific">Human herpesvirus 1</name>
    <name type="common">HHV-1</name>
    <name type="synonym">Human herpes simplex virus 1</name>
    <dbReference type="NCBI Taxonomy" id="10298"/>
    <lineage>
        <taxon>Viruses</taxon>
        <taxon>Duplodnaviria</taxon>
        <taxon>Heunggongvirae</taxon>
        <taxon>Peploviricota</taxon>
        <taxon>Herviviricetes</taxon>
        <taxon>Herpesvirales</taxon>
        <taxon>Orthoherpesviridae</taxon>
        <taxon>Alphaherpesvirinae</taxon>
        <taxon>Simplexvirus</taxon>
        <taxon>Simplexvirus humanalpha1</taxon>
    </lineage>
</organism>
<name>A0A2Z4H045_HHV1</name>
<evidence type="ECO:0000313" key="2">
    <source>
        <dbReference type="EMBL" id="AWW08055.1"/>
    </source>
</evidence>
<organismHost>
    <name type="scientific">Homo sapiens</name>
    <name type="common">Human</name>
    <dbReference type="NCBI Taxonomy" id="9606"/>
</organismHost>